<dbReference type="SUPFAM" id="SSF81606">
    <property type="entry name" value="PP2C-like"/>
    <property type="match status" value="1"/>
</dbReference>
<protein>
    <submittedName>
        <fullName evidence="4">SpoIIE family protein phosphatase</fullName>
    </submittedName>
</protein>
<gene>
    <name evidence="4" type="ORF">P8935_02795</name>
</gene>
<evidence type="ECO:0000313" key="4">
    <source>
        <dbReference type="EMBL" id="XBH18267.1"/>
    </source>
</evidence>
<feature type="transmembrane region" description="Helical" evidence="2">
    <location>
        <begin position="430"/>
        <end position="455"/>
    </location>
</feature>
<dbReference type="InterPro" id="IPR052016">
    <property type="entry name" value="Bact_Sigma-Reg"/>
</dbReference>
<feature type="transmembrane region" description="Helical" evidence="2">
    <location>
        <begin position="259"/>
        <end position="280"/>
    </location>
</feature>
<dbReference type="SMART" id="SM00331">
    <property type="entry name" value="PP2C_SIG"/>
    <property type="match status" value="1"/>
</dbReference>
<dbReference type="Gene3D" id="3.60.40.10">
    <property type="entry name" value="PPM-type phosphatase domain"/>
    <property type="match status" value="1"/>
</dbReference>
<dbReference type="InterPro" id="IPR036457">
    <property type="entry name" value="PPM-type-like_dom_sf"/>
</dbReference>
<dbReference type="InterPro" id="IPR001932">
    <property type="entry name" value="PPM-type_phosphatase-like_dom"/>
</dbReference>
<keyword evidence="1" id="KW-0378">Hydrolase</keyword>
<organism evidence="4">
    <name type="scientific">Telmatobacter sp. DSM 110680</name>
    <dbReference type="NCBI Taxonomy" id="3036704"/>
    <lineage>
        <taxon>Bacteria</taxon>
        <taxon>Pseudomonadati</taxon>
        <taxon>Acidobacteriota</taxon>
        <taxon>Terriglobia</taxon>
        <taxon>Terriglobales</taxon>
        <taxon>Acidobacteriaceae</taxon>
        <taxon>Telmatobacter</taxon>
    </lineage>
</organism>
<dbReference type="PANTHER" id="PTHR43156:SF2">
    <property type="entry name" value="STAGE II SPORULATION PROTEIN E"/>
    <property type="match status" value="1"/>
</dbReference>
<accession>A0AAU7DLV4</accession>
<feature type="transmembrane region" description="Helical" evidence="2">
    <location>
        <begin position="390"/>
        <end position="410"/>
    </location>
</feature>
<evidence type="ECO:0000259" key="3">
    <source>
        <dbReference type="SMART" id="SM00331"/>
    </source>
</evidence>
<dbReference type="AlphaFoldDB" id="A0AAU7DLV4"/>
<feature type="transmembrane region" description="Helical" evidence="2">
    <location>
        <begin position="233"/>
        <end position="252"/>
    </location>
</feature>
<dbReference type="RefSeq" id="WP_348263491.1">
    <property type="nucleotide sequence ID" value="NZ_CP121196.1"/>
</dbReference>
<dbReference type="PANTHER" id="PTHR43156">
    <property type="entry name" value="STAGE II SPORULATION PROTEIN E-RELATED"/>
    <property type="match status" value="1"/>
</dbReference>
<dbReference type="GO" id="GO:0016791">
    <property type="term" value="F:phosphatase activity"/>
    <property type="evidence" value="ECO:0007669"/>
    <property type="project" value="TreeGrafter"/>
</dbReference>
<feature type="domain" description="PPM-type phosphatase" evidence="3">
    <location>
        <begin position="490"/>
        <end position="688"/>
    </location>
</feature>
<dbReference type="InterPro" id="IPR008979">
    <property type="entry name" value="Galactose-bd-like_sf"/>
</dbReference>
<evidence type="ECO:0000256" key="2">
    <source>
        <dbReference type="SAM" id="Phobius"/>
    </source>
</evidence>
<feature type="transmembrane region" description="Helical" evidence="2">
    <location>
        <begin position="324"/>
        <end position="346"/>
    </location>
</feature>
<dbReference type="Gene3D" id="2.60.120.260">
    <property type="entry name" value="Galactose-binding domain-like"/>
    <property type="match status" value="1"/>
</dbReference>
<feature type="transmembrane region" description="Helical" evidence="2">
    <location>
        <begin position="358"/>
        <end position="378"/>
    </location>
</feature>
<feature type="transmembrane region" description="Helical" evidence="2">
    <location>
        <begin position="286"/>
        <end position="312"/>
    </location>
</feature>
<evidence type="ECO:0000256" key="1">
    <source>
        <dbReference type="ARBA" id="ARBA00022801"/>
    </source>
</evidence>
<dbReference type="EMBL" id="CP121196">
    <property type="protein sequence ID" value="XBH18267.1"/>
    <property type="molecule type" value="Genomic_DNA"/>
</dbReference>
<reference evidence="4" key="1">
    <citation type="submission" date="2023-03" db="EMBL/GenBank/DDBJ databases">
        <title>Edaphobacter sp.</title>
        <authorList>
            <person name="Huber K.J."/>
            <person name="Papendorf J."/>
            <person name="Pilke C."/>
            <person name="Bunk B."/>
            <person name="Sproeer C."/>
            <person name="Pester M."/>
        </authorList>
    </citation>
    <scope>NUCLEOTIDE SEQUENCE</scope>
    <source>
        <strain evidence="4">DSM 110680</strain>
    </source>
</reference>
<proteinExistence type="predicted"/>
<dbReference type="Pfam" id="PF07228">
    <property type="entry name" value="SpoIIE"/>
    <property type="match status" value="1"/>
</dbReference>
<keyword evidence="2" id="KW-1133">Transmembrane helix</keyword>
<keyword evidence="2" id="KW-0472">Membrane</keyword>
<sequence length="709" mass="77191">MRLHKLLPAQWVAGSSRGIFCAFLTFAAFFVAACAPLRLSAESIAGKSESSAVLKIEALGKGAVPLDGAWQFHTGDNLAWAKPDVDDTAGQDGWEQLTADAPWGTQHHPNYDGSGWYRRRIELTTAPGAPADLALLVPAIDDVYELYWNGERVGGLGSFGPHIDYQNAIPAQTYGLGAIRSGVLAVRVLKVPFASNDDGTAGGFEGVPLLGSSDAIASLKDSLDYKWLRGQQFRFALTGLYALVSFLSLLAWQRDRQQLLLFWMMVYTFMPTLELILNGMRLQYSAIWITFFVQAAIQLREVAQWYVLIYLLQLEGAPRLMRAVKIFAIGSLIAGSLDGALGFFFGMLPKSSFQITDAVLTFFILPGESIPIFLVVYAVVRRRRLDSARWIVASIALANDVMYAVSNIAAQGVRFTHWQLAAWLNGLHLTVFGSVIALQAALRTALFLAIIYAVLRYAADYRHRQADMEREFQNAREVQQVLVPEALPAIPGFNLTSAYKPAREVGGDFFQILSTGEGGALIVIGDVSGKGMPAAMTVSLLVGTMRTLAHYTQNPGEILTAMNYRMLNRSAGGFTTCLVVRVDSDGTLTVANAGHLAPYVNGHELSLKNGLPLGLEAKTTYPESTFTLGVNEQLTLLTDGVVEARDRTGELYGFHRTAAIAKRSADSIAQAARDFGQEDDITVLTLCRVIPHMESALEVVSPQLSPSPA</sequence>
<name>A0AAU7DLV4_9BACT</name>
<keyword evidence="2" id="KW-0812">Transmembrane</keyword>
<dbReference type="PROSITE" id="PS51257">
    <property type="entry name" value="PROKAR_LIPOPROTEIN"/>
    <property type="match status" value="1"/>
</dbReference>
<dbReference type="SUPFAM" id="SSF49785">
    <property type="entry name" value="Galactose-binding domain-like"/>
    <property type="match status" value="1"/>
</dbReference>